<protein>
    <submittedName>
        <fullName evidence="1">Nucleotide pyrophosphatase</fullName>
    </submittedName>
</protein>
<keyword evidence="2" id="KW-1185">Reference proteome</keyword>
<dbReference type="SUPFAM" id="SSF53649">
    <property type="entry name" value="Alkaline phosphatase-like"/>
    <property type="match status" value="1"/>
</dbReference>
<comment type="caution">
    <text evidence="1">The sequence shown here is derived from an EMBL/GenBank/DDBJ whole genome shotgun (WGS) entry which is preliminary data.</text>
</comment>
<organism evidence="1 2">
    <name type="scientific">Pyrodictium occultum</name>
    <dbReference type="NCBI Taxonomy" id="2309"/>
    <lineage>
        <taxon>Archaea</taxon>
        <taxon>Thermoproteota</taxon>
        <taxon>Thermoprotei</taxon>
        <taxon>Desulfurococcales</taxon>
        <taxon>Pyrodictiaceae</taxon>
        <taxon>Pyrodictium</taxon>
    </lineage>
</organism>
<gene>
    <name evidence="1" type="ORF">CF15_08340</name>
</gene>
<dbReference type="Proteomes" id="UP000053352">
    <property type="component" value="Unassembled WGS sequence"/>
</dbReference>
<dbReference type="InterPro" id="IPR017850">
    <property type="entry name" value="Alkaline_phosphatase_core_sf"/>
</dbReference>
<dbReference type="STRING" id="2309.CF15_08340"/>
<dbReference type="Gene3D" id="3.40.720.10">
    <property type="entry name" value="Alkaline Phosphatase, subunit A"/>
    <property type="match status" value="1"/>
</dbReference>
<name>A0A0V8RS01_PYROC</name>
<evidence type="ECO:0000313" key="1">
    <source>
        <dbReference type="EMBL" id="KSW10804.1"/>
    </source>
</evidence>
<sequence length="441" mass="51178">MPPRVLYEGMDGGGFSYLRQLLGDARRYRLRSCHPPITVPAWMAMFTGRTPGELGVYGFRHRRPGEYGYYIVDGTRIRHPALWDLAGRRGLRAGVYGVPPTYPPRPVHGFLVTDFTTPGPEKPYTFPPWLRRELEQAAGGPPVFDIVYRSGEKDRVARDLYAMLESHQRQVEYLALRKRWDLFIYVEIAVDRAHHAFWRYFDPEHPRHEEHPVYSRVIPELYRRIDRWFERLHRRLPRDTVVVVASDHGIKAMRGAFAVNQWLAEQGYLRLRASPGELKPGTELSEDLVDWEHTVAWAWGGYYSRVFINLRGREKRGAVEPKYYEETVEQLRRDLERIRGPGGEHWRNTALRPEEVYPEVNGDPPDLMLYLDDLNWRPAGTLGWPSPYLEENDRGPDDAVHDWIGVFAVYDPEGTVSPGEAGVIDIHGVRGLLEEIIFSRR</sequence>
<proteinExistence type="predicted"/>
<accession>A0A0V8RS01</accession>
<evidence type="ECO:0000313" key="2">
    <source>
        <dbReference type="Proteomes" id="UP000053352"/>
    </source>
</evidence>
<dbReference type="EMBL" id="LNTB01000002">
    <property type="protein sequence ID" value="KSW10804.1"/>
    <property type="molecule type" value="Genomic_DNA"/>
</dbReference>
<dbReference type="InterPro" id="IPR002591">
    <property type="entry name" value="Phosphodiest/P_Trfase"/>
</dbReference>
<dbReference type="AlphaFoldDB" id="A0A0V8RS01"/>
<dbReference type="Pfam" id="PF01663">
    <property type="entry name" value="Phosphodiest"/>
    <property type="match status" value="1"/>
</dbReference>
<reference evidence="1 2" key="1">
    <citation type="submission" date="2015-11" db="EMBL/GenBank/DDBJ databases">
        <title>Genome sequence of Pyrodictium occultum PL-19, a marine hyperthermophilic archaeon isolated from Volcano, Italy.</title>
        <authorList>
            <person name="Utturkar S."/>
            <person name="Huber H."/>
            <person name="Leptihn S."/>
            <person name="Brown S."/>
            <person name="Stetter K.O."/>
            <person name="Podar M."/>
        </authorList>
    </citation>
    <scope>NUCLEOTIDE SEQUENCE [LARGE SCALE GENOMIC DNA]</scope>
    <source>
        <strain evidence="1 2">PL-19</strain>
    </source>
</reference>